<reference evidence="5 6" key="1">
    <citation type="submission" date="2017-06" db="EMBL/GenBank/DDBJ databases">
        <title>A platform for efficient transgenesis in Macrostomum lignano, a flatworm model organism for stem cell research.</title>
        <authorList>
            <person name="Berezikov E."/>
        </authorList>
    </citation>
    <scope>NUCLEOTIDE SEQUENCE [LARGE SCALE GENOMIC DNA]</scope>
    <source>
        <strain evidence="5">DV1</strain>
        <tissue evidence="5">Whole organism</tissue>
    </source>
</reference>
<feature type="compositionally biased region" description="Acidic residues" evidence="4">
    <location>
        <begin position="276"/>
        <end position="286"/>
    </location>
</feature>
<feature type="compositionally biased region" description="Acidic residues" evidence="4">
    <location>
        <begin position="139"/>
        <end position="149"/>
    </location>
</feature>
<feature type="region of interest" description="Disordered" evidence="4">
    <location>
        <begin position="477"/>
        <end position="513"/>
    </location>
</feature>
<evidence type="ECO:0000256" key="2">
    <source>
        <dbReference type="ARBA" id="ARBA00023242"/>
    </source>
</evidence>
<keyword evidence="6" id="KW-1185">Reference proteome</keyword>
<feature type="region of interest" description="Disordered" evidence="4">
    <location>
        <begin position="178"/>
        <end position="238"/>
    </location>
</feature>
<dbReference type="InterPro" id="IPR012890">
    <property type="entry name" value="GCFC2-like"/>
</dbReference>
<accession>A0A267EI94</accession>
<feature type="compositionally biased region" description="Polar residues" evidence="4">
    <location>
        <begin position="42"/>
        <end position="65"/>
    </location>
</feature>
<dbReference type="Proteomes" id="UP000215902">
    <property type="component" value="Unassembled WGS sequence"/>
</dbReference>
<proteinExistence type="predicted"/>
<comment type="caution">
    <text evidence="5">The sequence shown here is derived from an EMBL/GenBank/DDBJ whole genome shotgun (WGS) entry which is preliminary data.</text>
</comment>
<dbReference type="PANTHER" id="PTHR12214:SF0">
    <property type="entry name" value="LD29489P"/>
    <property type="match status" value="1"/>
</dbReference>
<feature type="region of interest" description="Disordered" evidence="4">
    <location>
        <begin position="257"/>
        <end position="300"/>
    </location>
</feature>
<feature type="compositionally biased region" description="Basic and acidic residues" evidence="4">
    <location>
        <begin position="484"/>
        <end position="496"/>
    </location>
</feature>
<dbReference type="PANTHER" id="PTHR12214">
    <property type="entry name" value="GC-RICH SEQUENCE DNA-BINDING FACTOR"/>
    <property type="match status" value="1"/>
</dbReference>
<feature type="region of interest" description="Disordered" evidence="4">
    <location>
        <begin position="1"/>
        <end position="65"/>
    </location>
</feature>
<sequence length="833" mass="90754">FKKVKRSIRVKQPAVVVPKPSSLADGSDSDNDSEKDPPATAAPSNSKSNSFKHQQAKSSKSADLPTLTASASALSFQDDLIADGGEEFRVKKSSNSRKLAKRQRLRYDKEAAAAAAAADTAAYSGNSGGAGPGSSAADEIQEVEMEDDYPVSVQQLRSQIASQGIPDSRTVYQLKLQRQLAARARRANQAGASDNDSPGRPADDDTNSGFGGGDDSDVADVLDDDNGDGSGGGVRVRLLGTLRPEAERRMMRDQFLAAEHGSPPRSFLNERSANDNYDDDYDDDDGFPGGGGSESYERQQLRRAANLAGPATLAAVGDVVEDSSGSVGAGGGGGSGIFTRLPSAPGVAYADLRERIDADRRRLVELADNETDRLTAARRELADCQDRLAEREARLPKLEAAYRDLASLRSHLADYADCMSEKLVQVELLERRLLSALAERSQRQIRRRRQDVRDESSAARGEDEALIRRVAEREARRTRRRRQRELNGTDATHDSGESTDDEETSAERMGRESAIDQVRHVQESQLFSDVLPEFCTLESLLSRLSEFRSSQPDLYERARFPACMARLLSPLVRVEMLLYNPLTPDCVEFNRRAWLGHVLDYLDLDSHPDEVKVVPGLVELVLLPRLIDIVEQIWDPMSSSESKRLSSLLASLAREFPTFHAGSARTQRLCLAVHDRLSEFVAKEPFIPLMMPKPAESTFYNRQLVQAIKLFTNVLRFSELLSPTTLHKLSADCLLSRYILVGLGNLPVTDRLVSRLDAILSALPAGFQLPKPFAELVERIIASANNSPAPASASSTAFGLGGGLVSGSGGSGGLSLASRLALQKLSSLYWVSQ</sequence>
<evidence type="ECO:0000313" key="6">
    <source>
        <dbReference type="Proteomes" id="UP000215902"/>
    </source>
</evidence>
<gene>
    <name evidence="5" type="ORF">BOX15_Mlig020542g2</name>
</gene>
<dbReference type="AlphaFoldDB" id="A0A267EI94"/>
<organism evidence="5 6">
    <name type="scientific">Macrostomum lignano</name>
    <dbReference type="NCBI Taxonomy" id="282301"/>
    <lineage>
        <taxon>Eukaryota</taxon>
        <taxon>Metazoa</taxon>
        <taxon>Spiralia</taxon>
        <taxon>Lophotrochozoa</taxon>
        <taxon>Platyhelminthes</taxon>
        <taxon>Rhabditophora</taxon>
        <taxon>Macrostomorpha</taxon>
        <taxon>Macrostomida</taxon>
        <taxon>Macrostomidae</taxon>
        <taxon>Macrostomum</taxon>
    </lineage>
</organism>
<feature type="non-terminal residue" evidence="5">
    <location>
        <position position="1"/>
    </location>
</feature>
<feature type="region of interest" description="Disordered" evidence="4">
    <location>
        <begin position="118"/>
        <end position="151"/>
    </location>
</feature>
<dbReference type="GO" id="GO:0005634">
    <property type="term" value="C:nucleus"/>
    <property type="evidence" value="ECO:0007669"/>
    <property type="project" value="UniProtKB-SubCell"/>
</dbReference>
<evidence type="ECO:0008006" key="7">
    <source>
        <dbReference type="Google" id="ProtNLM"/>
    </source>
</evidence>
<protein>
    <recommendedName>
        <fullName evidence="7">GCF C-terminal domain-containing protein</fullName>
    </recommendedName>
</protein>
<evidence type="ECO:0000256" key="3">
    <source>
        <dbReference type="SAM" id="Coils"/>
    </source>
</evidence>
<name>A0A267EI94_9PLAT</name>
<dbReference type="GO" id="GO:0003677">
    <property type="term" value="F:DNA binding"/>
    <property type="evidence" value="ECO:0007669"/>
    <property type="project" value="InterPro"/>
</dbReference>
<dbReference type="OrthoDB" id="429427at2759"/>
<keyword evidence="3" id="KW-0175">Coiled coil</keyword>
<evidence type="ECO:0000313" key="5">
    <source>
        <dbReference type="EMBL" id="PAA60569.1"/>
    </source>
</evidence>
<dbReference type="STRING" id="282301.A0A267EI94"/>
<evidence type="ECO:0000256" key="1">
    <source>
        <dbReference type="ARBA" id="ARBA00004123"/>
    </source>
</evidence>
<feature type="compositionally biased region" description="Acidic residues" evidence="4">
    <location>
        <begin position="214"/>
        <end position="227"/>
    </location>
</feature>
<dbReference type="EMBL" id="NIVC01002137">
    <property type="protein sequence ID" value="PAA60569.1"/>
    <property type="molecule type" value="Genomic_DNA"/>
</dbReference>
<comment type="subcellular location">
    <subcellularLocation>
        <location evidence="1">Nucleus</location>
    </subcellularLocation>
</comment>
<evidence type="ECO:0000256" key="4">
    <source>
        <dbReference type="SAM" id="MobiDB-lite"/>
    </source>
</evidence>
<keyword evidence="2" id="KW-0539">Nucleus</keyword>
<dbReference type="GO" id="GO:0000398">
    <property type="term" value="P:mRNA splicing, via spliceosome"/>
    <property type="evidence" value="ECO:0007669"/>
    <property type="project" value="InterPro"/>
</dbReference>
<feature type="compositionally biased region" description="Low complexity" evidence="4">
    <location>
        <begin position="178"/>
        <end position="192"/>
    </location>
</feature>
<feature type="coiled-coil region" evidence="3">
    <location>
        <begin position="349"/>
        <end position="401"/>
    </location>
</feature>